<evidence type="ECO:0000256" key="3">
    <source>
        <dbReference type="RuleBase" id="RU003345"/>
    </source>
</evidence>
<evidence type="ECO:0000259" key="4">
    <source>
        <dbReference type="Pfam" id="PF00171"/>
    </source>
</evidence>
<dbReference type="InterPro" id="IPR016163">
    <property type="entry name" value="Ald_DH_C"/>
</dbReference>
<dbReference type="GO" id="GO:0009450">
    <property type="term" value="P:gamma-aminobutyric acid catabolic process"/>
    <property type="evidence" value="ECO:0007669"/>
    <property type="project" value="TreeGrafter"/>
</dbReference>
<dbReference type="Gene3D" id="3.40.309.10">
    <property type="entry name" value="Aldehyde Dehydrogenase, Chain A, domain 2"/>
    <property type="match status" value="1"/>
</dbReference>
<proteinExistence type="inferred from homology"/>
<dbReference type="InterPro" id="IPR016161">
    <property type="entry name" value="Ald_DH/histidinol_DH"/>
</dbReference>
<dbReference type="KEGG" id="trr:M419DRAFT_93533"/>
<reference evidence="6" key="1">
    <citation type="journal article" date="2013" name="Ind. Biotechnol.">
        <title>Comparative genomics analysis of Trichoderma reesei strains.</title>
        <authorList>
            <person name="Koike H."/>
            <person name="Aerts A."/>
            <person name="LaButti K."/>
            <person name="Grigoriev I.V."/>
            <person name="Baker S.E."/>
        </authorList>
    </citation>
    <scope>NUCLEOTIDE SEQUENCE [LARGE SCALE GENOMIC DNA]</scope>
    <source>
        <strain evidence="6">ATCC 56765 / BCRC 32924 / NRRL 11460 / Rut C-30</strain>
    </source>
</reference>
<dbReference type="InterPro" id="IPR050740">
    <property type="entry name" value="Aldehyde_DH_Superfamily"/>
</dbReference>
<name>A0A024RXK7_HYPJR</name>
<feature type="domain" description="Aldehyde dehydrogenase" evidence="4">
    <location>
        <begin position="30"/>
        <end position="478"/>
    </location>
</feature>
<dbReference type="InterPro" id="IPR016162">
    <property type="entry name" value="Ald_DH_N"/>
</dbReference>
<dbReference type="InterPro" id="IPR029510">
    <property type="entry name" value="Ald_DH_CS_GLU"/>
</dbReference>
<dbReference type="SUPFAM" id="SSF53720">
    <property type="entry name" value="ALDH-like"/>
    <property type="match status" value="1"/>
</dbReference>
<dbReference type="Proteomes" id="UP000024376">
    <property type="component" value="Unassembled WGS sequence"/>
</dbReference>
<dbReference type="InterPro" id="IPR015590">
    <property type="entry name" value="Aldehyde_DH_dom"/>
</dbReference>
<gene>
    <name evidence="5" type="ORF">M419DRAFT_93533</name>
</gene>
<feature type="active site" evidence="2">
    <location>
        <position position="261"/>
    </location>
</feature>
<keyword evidence="1 3" id="KW-0560">Oxidoreductase</keyword>
<sequence>MSFVQGPNGEQVIPIRIDGLALPVHDARLIPVESVSQCKVIHYAHSATPEIATLAADSSQRAFLKWKTSTHVQRRDLLLRTADIIDSWADRFVEVQIAETGCFEGWARFNVSNLTRGMREIASHISHMTTGELPPLEVPGSIVLVYKEPVGPVLVIPPWNAAMILSGRGMAAPIGAGCSVVLKASEMCPQTHHLIVQAYEEAGMPKGLINIVQAAREDATAVTEALIAHPSIRKVEFIGSAAVGRIIGQLSSKYLKPVLMELGGKAPAVVLKDADVKHAAGKIIQGMVMHHGQICMSTDRIVVVQDVAEELISQLKTALATTFAGKQGVAVSRKQAKRGQALLLRAQAAGARFIVGDASLNAEETSLTPTIVTDVKRTDEIFHEEIFSPAAILTVVKDEAEAIQVANDTTYGLNAAVHSRNVLNAIRVAQQIEAGQVHICETTGYDEQTLPIGGTKDSGWGRNNGKYGLAEFLEEKTISIHDPAVSKNRFGDEK</sequence>
<dbReference type="PANTHER" id="PTHR43353:SF6">
    <property type="entry name" value="CYTOPLASMIC ALDEHYDE DEHYDROGENASE (EUROFUNG)"/>
    <property type="match status" value="1"/>
</dbReference>
<dbReference type="AlphaFoldDB" id="A0A024RXK7"/>
<comment type="similarity">
    <text evidence="3">Belongs to the aldehyde dehydrogenase family.</text>
</comment>
<evidence type="ECO:0000313" key="5">
    <source>
        <dbReference type="EMBL" id="ETR96701.1"/>
    </source>
</evidence>
<dbReference type="GO" id="GO:0004777">
    <property type="term" value="F:succinate-semialdehyde dehydrogenase (NAD+) activity"/>
    <property type="evidence" value="ECO:0007669"/>
    <property type="project" value="TreeGrafter"/>
</dbReference>
<accession>A0A024RXK7</accession>
<protein>
    <submittedName>
        <fullName evidence="5">Vanillin dehydrogenase</fullName>
    </submittedName>
</protein>
<evidence type="ECO:0000313" key="6">
    <source>
        <dbReference type="Proteomes" id="UP000024376"/>
    </source>
</evidence>
<dbReference type="EMBL" id="KI911193">
    <property type="protein sequence ID" value="ETR96701.1"/>
    <property type="molecule type" value="Genomic_DNA"/>
</dbReference>
<dbReference type="PROSITE" id="PS00687">
    <property type="entry name" value="ALDEHYDE_DEHYDR_GLU"/>
    <property type="match status" value="1"/>
</dbReference>
<dbReference type="HOGENOM" id="CLU_005391_1_0_1"/>
<dbReference type="Pfam" id="PF00171">
    <property type="entry name" value="Aldedh"/>
    <property type="match status" value="1"/>
</dbReference>
<dbReference type="Gene3D" id="3.40.605.10">
    <property type="entry name" value="Aldehyde Dehydrogenase, Chain A, domain 1"/>
    <property type="match status" value="1"/>
</dbReference>
<dbReference type="OrthoDB" id="310895at2759"/>
<evidence type="ECO:0000256" key="2">
    <source>
        <dbReference type="PROSITE-ProRule" id="PRU10007"/>
    </source>
</evidence>
<evidence type="ECO:0000256" key="1">
    <source>
        <dbReference type="ARBA" id="ARBA00023002"/>
    </source>
</evidence>
<dbReference type="PANTHER" id="PTHR43353">
    <property type="entry name" value="SUCCINATE-SEMIALDEHYDE DEHYDROGENASE, MITOCHONDRIAL"/>
    <property type="match status" value="1"/>
</dbReference>
<organism evidence="5 6">
    <name type="scientific">Hypocrea jecorina (strain ATCC 56765 / BCRC 32924 / NRRL 11460 / Rut C-30)</name>
    <name type="common">Trichoderma reesei</name>
    <dbReference type="NCBI Taxonomy" id="1344414"/>
    <lineage>
        <taxon>Eukaryota</taxon>
        <taxon>Fungi</taxon>
        <taxon>Dikarya</taxon>
        <taxon>Ascomycota</taxon>
        <taxon>Pezizomycotina</taxon>
        <taxon>Sordariomycetes</taxon>
        <taxon>Hypocreomycetidae</taxon>
        <taxon>Hypocreales</taxon>
        <taxon>Hypocreaceae</taxon>
        <taxon>Trichoderma</taxon>
    </lineage>
</organism>